<dbReference type="Proteomes" id="UP001227268">
    <property type="component" value="Unassembled WGS sequence"/>
</dbReference>
<evidence type="ECO:0000313" key="2">
    <source>
        <dbReference type="Proteomes" id="UP001227268"/>
    </source>
</evidence>
<comment type="caution">
    <text evidence="1">The sequence shown here is derived from an EMBL/GenBank/DDBJ whole genome shotgun (WGS) entry which is preliminary data.</text>
</comment>
<gene>
    <name evidence="1" type="ORF">QFC21_007093</name>
</gene>
<proteinExistence type="predicted"/>
<reference evidence="1" key="1">
    <citation type="submission" date="2023-04" db="EMBL/GenBank/DDBJ databases">
        <title>Draft Genome sequencing of Naganishia species isolated from polar environments using Oxford Nanopore Technology.</title>
        <authorList>
            <person name="Leo P."/>
            <person name="Venkateswaran K."/>
        </authorList>
    </citation>
    <scope>NUCLEOTIDE SEQUENCE</scope>
    <source>
        <strain evidence="1">MNA-CCFEE 5423</strain>
    </source>
</reference>
<sequence length="169" mass="18658">MGKKQKLMWAALSRIDGNAIWKICTLKRGYRGGIAAELEDGEMITSVTILGWCWTTNEQYHLVTHSTLAAASINMAIDTTDTLEIDVQAFGNLAMADDAFPTEIYGIIGQFLAGDAAFGTLASLNTANHSIRDETLPMLYETVCFKSVSDIPECSSDQYLLPERFRHTK</sequence>
<accession>A0ACC2UY61</accession>
<organism evidence="1 2">
    <name type="scientific">Naganishia friedmannii</name>
    <dbReference type="NCBI Taxonomy" id="89922"/>
    <lineage>
        <taxon>Eukaryota</taxon>
        <taxon>Fungi</taxon>
        <taxon>Dikarya</taxon>
        <taxon>Basidiomycota</taxon>
        <taxon>Agaricomycotina</taxon>
        <taxon>Tremellomycetes</taxon>
        <taxon>Filobasidiales</taxon>
        <taxon>Filobasidiaceae</taxon>
        <taxon>Naganishia</taxon>
    </lineage>
</organism>
<evidence type="ECO:0000313" key="1">
    <source>
        <dbReference type="EMBL" id="KAJ9091790.1"/>
    </source>
</evidence>
<keyword evidence="2" id="KW-1185">Reference proteome</keyword>
<dbReference type="EMBL" id="JASBWT010000046">
    <property type="protein sequence ID" value="KAJ9091790.1"/>
    <property type="molecule type" value="Genomic_DNA"/>
</dbReference>
<name>A0ACC2UY61_9TREE</name>
<protein>
    <submittedName>
        <fullName evidence="1">Uncharacterized protein</fullName>
    </submittedName>
</protein>